<protein>
    <recommendedName>
        <fullName evidence="10">Ammonium transporter AmtB-like domain-containing protein</fullName>
    </recommendedName>
</protein>
<dbReference type="GO" id="GO:0008519">
    <property type="term" value="F:ammonium channel activity"/>
    <property type="evidence" value="ECO:0007669"/>
    <property type="project" value="InterPro"/>
</dbReference>
<evidence type="ECO:0000256" key="5">
    <source>
        <dbReference type="ARBA" id="ARBA00022989"/>
    </source>
</evidence>
<evidence type="ECO:0000256" key="8">
    <source>
        <dbReference type="SAM" id="MobiDB-lite"/>
    </source>
</evidence>
<dbReference type="Proteomes" id="UP000678499">
    <property type="component" value="Unassembled WGS sequence"/>
</dbReference>
<dbReference type="Pfam" id="PF00909">
    <property type="entry name" value="Ammonium_transp"/>
    <property type="match status" value="1"/>
</dbReference>
<gene>
    <name evidence="11" type="ORF">NMOB1V02_LOCUS4622</name>
</gene>
<dbReference type="OrthoDB" id="534912at2759"/>
<dbReference type="InterPro" id="IPR029020">
    <property type="entry name" value="Ammonium/urea_transptr"/>
</dbReference>
<feature type="transmembrane region" description="Helical" evidence="9">
    <location>
        <begin position="28"/>
        <end position="46"/>
    </location>
</feature>
<evidence type="ECO:0000256" key="4">
    <source>
        <dbReference type="ARBA" id="ARBA00022692"/>
    </source>
</evidence>
<evidence type="ECO:0000259" key="10">
    <source>
        <dbReference type="Pfam" id="PF00909"/>
    </source>
</evidence>
<feature type="region of interest" description="Disordered" evidence="8">
    <location>
        <begin position="227"/>
        <end position="248"/>
    </location>
</feature>
<keyword evidence="3" id="KW-0813">Transport</keyword>
<dbReference type="EMBL" id="CAJPEX010000738">
    <property type="protein sequence ID" value="CAG0917026.1"/>
    <property type="molecule type" value="Genomic_DNA"/>
</dbReference>
<keyword evidence="4 9" id="KW-0812">Transmembrane</keyword>
<dbReference type="EMBL" id="OA882775">
    <property type="protein sequence ID" value="CAD7276874.1"/>
    <property type="molecule type" value="Genomic_DNA"/>
</dbReference>
<evidence type="ECO:0000256" key="1">
    <source>
        <dbReference type="ARBA" id="ARBA00004141"/>
    </source>
</evidence>
<evidence type="ECO:0000256" key="7">
    <source>
        <dbReference type="ARBA" id="ARBA00023177"/>
    </source>
</evidence>
<comment type="similarity">
    <text evidence="2">Belongs to the ammonia transporter channel (TC 1.A.11.2) family.</text>
</comment>
<proteinExistence type="inferred from homology"/>
<evidence type="ECO:0000313" key="12">
    <source>
        <dbReference type="Proteomes" id="UP000678499"/>
    </source>
</evidence>
<sequence>MSASAGGLTGMFLFRMGLFVNRNIEEKAWSLLVTINSAFIAMVASCGGCDSITPWGAILVGVVAAVIFLGIRRLTTKFDLLDDPLDCVAVHFGGGWWGLISAGLLSERGLVSGDSSMLKWNFGAGLCITLWSFATSGLLFFILRLFGVLRVTLDNEYKGADIVKHKEPAYTPFAYGSGPYEDQARPLPTEQKVSRADDLKGKWQNSDASENNRVLARSRYPMHLINNSDGIEPINRSPTSRKESASNPYAAARLEDDMLKFFEDKLKKHHCCQTDACNCHSEYKELNDDLRN</sequence>
<dbReference type="InterPro" id="IPR024041">
    <property type="entry name" value="NH4_transpt_AmtB-like_dom"/>
</dbReference>
<feature type="transmembrane region" description="Helical" evidence="9">
    <location>
        <begin position="52"/>
        <end position="71"/>
    </location>
</feature>
<keyword evidence="6 9" id="KW-0472">Membrane</keyword>
<dbReference type="Gene3D" id="1.10.3430.10">
    <property type="entry name" value="Ammonium transporter AmtB like domains"/>
    <property type="match status" value="1"/>
</dbReference>
<evidence type="ECO:0000256" key="6">
    <source>
        <dbReference type="ARBA" id="ARBA00023136"/>
    </source>
</evidence>
<reference evidence="11" key="1">
    <citation type="submission" date="2020-11" db="EMBL/GenBank/DDBJ databases">
        <authorList>
            <person name="Tran Van P."/>
        </authorList>
    </citation>
    <scope>NUCLEOTIDE SEQUENCE</scope>
</reference>
<keyword evidence="7" id="KW-0924">Ammonia transport</keyword>
<evidence type="ECO:0000313" key="11">
    <source>
        <dbReference type="EMBL" id="CAD7276874.1"/>
    </source>
</evidence>
<keyword evidence="12" id="KW-1185">Reference proteome</keyword>
<organism evidence="11">
    <name type="scientific">Notodromas monacha</name>
    <dbReference type="NCBI Taxonomy" id="399045"/>
    <lineage>
        <taxon>Eukaryota</taxon>
        <taxon>Metazoa</taxon>
        <taxon>Ecdysozoa</taxon>
        <taxon>Arthropoda</taxon>
        <taxon>Crustacea</taxon>
        <taxon>Oligostraca</taxon>
        <taxon>Ostracoda</taxon>
        <taxon>Podocopa</taxon>
        <taxon>Podocopida</taxon>
        <taxon>Cypridocopina</taxon>
        <taxon>Cypridoidea</taxon>
        <taxon>Cyprididae</taxon>
        <taxon>Notodromas</taxon>
    </lineage>
</organism>
<evidence type="ECO:0000256" key="3">
    <source>
        <dbReference type="ARBA" id="ARBA00022448"/>
    </source>
</evidence>
<evidence type="ECO:0000256" key="2">
    <source>
        <dbReference type="ARBA" id="ARBA00005887"/>
    </source>
</evidence>
<dbReference type="AlphaFoldDB" id="A0A7R9GDJ3"/>
<dbReference type="GO" id="GO:0005886">
    <property type="term" value="C:plasma membrane"/>
    <property type="evidence" value="ECO:0007669"/>
    <property type="project" value="TreeGrafter"/>
</dbReference>
<dbReference type="SUPFAM" id="SSF111352">
    <property type="entry name" value="Ammonium transporter"/>
    <property type="match status" value="1"/>
</dbReference>
<feature type="transmembrane region" description="Helical" evidence="9">
    <location>
        <begin position="120"/>
        <end position="143"/>
    </location>
</feature>
<feature type="domain" description="Ammonium transporter AmtB-like" evidence="10">
    <location>
        <begin position="18"/>
        <end position="170"/>
    </location>
</feature>
<feature type="transmembrane region" description="Helical" evidence="9">
    <location>
        <begin position="83"/>
        <end position="100"/>
    </location>
</feature>
<keyword evidence="5 9" id="KW-1133">Transmembrane helix</keyword>
<dbReference type="GO" id="GO:0097272">
    <property type="term" value="P:ammonium homeostasis"/>
    <property type="evidence" value="ECO:0007669"/>
    <property type="project" value="TreeGrafter"/>
</dbReference>
<evidence type="ECO:0000256" key="9">
    <source>
        <dbReference type="SAM" id="Phobius"/>
    </source>
</evidence>
<accession>A0A7R9GDJ3</accession>
<name>A0A7R9GDJ3_9CRUS</name>
<dbReference type="PANTHER" id="PTHR11730">
    <property type="entry name" value="AMMONIUM TRANSPORTER"/>
    <property type="match status" value="1"/>
</dbReference>
<dbReference type="PANTHER" id="PTHR11730:SF6">
    <property type="entry name" value="AMMONIUM TRANSPORTER"/>
    <property type="match status" value="1"/>
</dbReference>
<comment type="subcellular location">
    <subcellularLocation>
        <location evidence="1">Membrane</location>
        <topology evidence="1">Multi-pass membrane protein</topology>
    </subcellularLocation>
</comment>